<keyword evidence="3" id="KW-1185">Reference proteome</keyword>
<evidence type="ECO:0000313" key="2">
    <source>
        <dbReference type="EMBL" id="OAO18208.1"/>
    </source>
</evidence>
<proteinExistence type="predicted"/>
<organism evidence="2 3">
    <name type="scientific">Blastocystis sp. subtype 1 (strain ATCC 50177 / NandII)</name>
    <dbReference type="NCBI Taxonomy" id="478820"/>
    <lineage>
        <taxon>Eukaryota</taxon>
        <taxon>Sar</taxon>
        <taxon>Stramenopiles</taxon>
        <taxon>Bigyra</taxon>
        <taxon>Opalozoa</taxon>
        <taxon>Opalinata</taxon>
        <taxon>Blastocystidae</taxon>
        <taxon>Blastocystis</taxon>
    </lineage>
</organism>
<comment type="caution">
    <text evidence="2">The sequence shown here is derived from an EMBL/GenBank/DDBJ whole genome shotgun (WGS) entry which is preliminary data.</text>
</comment>
<keyword evidence="1" id="KW-0732">Signal</keyword>
<gene>
    <name evidence="2" type="ORF">AV274_0051</name>
</gene>
<dbReference type="AlphaFoldDB" id="A0A196SMC7"/>
<reference evidence="2 3" key="1">
    <citation type="submission" date="2016-05" db="EMBL/GenBank/DDBJ databases">
        <title>Nuclear genome of Blastocystis sp. subtype 1 NandII.</title>
        <authorList>
            <person name="Gentekaki E."/>
            <person name="Curtis B."/>
            <person name="Stairs C."/>
            <person name="Eme L."/>
            <person name="Herman E."/>
            <person name="Klimes V."/>
            <person name="Arias M.C."/>
            <person name="Elias M."/>
            <person name="Hilliou F."/>
            <person name="Klute M."/>
            <person name="Malik S.-B."/>
            <person name="Pightling A."/>
            <person name="Rachubinski R."/>
            <person name="Salas D."/>
            <person name="Schlacht A."/>
            <person name="Suga H."/>
            <person name="Archibald J."/>
            <person name="Ball S.G."/>
            <person name="Clark G."/>
            <person name="Dacks J."/>
            <person name="Van Der Giezen M."/>
            <person name="Tsaousis A."/>
            <person name="Roger A."/>
        </authorList>
    </citation>
    <scope>NUCLEOTIDE SEQUENCE [LARGE SCALE GENOMIC DNA]</scope>
    <source>
        <strain evidence="3">ATCC 50177 / NandII</strain>
    </source>
</reference>
<accession>A0A196SMC7</accession>
<dbReference type="Proteomes" id="UP000078348">
    <property type="component" value="Unassembled WGS sequence"/>
</dbReference>
<feature type="signal peptide" evidence="1">
    <location>
        <begin position="1"/>
        <end position="21"/>
    </location>
</feature>
<dbReference type="OrthoDB" id="199634at2759"/>
<name>A0A196SMC7_BLAHN</name>
<sequence>MCTNCSFIVILLFLFVYDVFLFLSPSMGDNASRDSVTLVEMTVRQKAVSPTRFYIKESVELPSSPSPMITPVNATIDTSFNVNDSRKDYVATTITTVKDETRPSGIDNFNTPVLSKEEIMVETIQAYLDSLPKSAWRKSDSYSYSRPAVSMFNRNETIGAEFSDYTLNAFGTLPRNQYDYSDIEYPIPFNTLYNDPSTHYVNYGKRNALIPSFVGLGDVSPLAFEESNYIIVTGSSQNHVIPNVNMLLSAVYANCNVSMVFVDFGLDRRGLTLLTSTLTLIHSIHTALHSPAELYYRKFNFAHFPQWMSLQDNAIRGGYAWKVISYYDVLAQTQAVVVWSDGGNLWMDDITQDLKRVKENGIYSPYSGDTIQRWVHGKTRAFLAGHHMLRKLMINKGMCTGGYVLMDYNNAYAMNNVVLPLLQCVYTRKCVAPLGTSRENHRQDQAVLTALIHSAKIPAACSSHYKDHMSFHHDCHGDKCLKIRNSLLNGISKRYGVAFS</sequence>
<dbReference type="PANTHER" id="PTHR31389:SF4">
    <property type="entry name" value="LD39211P"/>
    <property type="match status" value="1"/>
</dbReference>
<dbReference type="PANTHER" id="PTHR31389">
    <property type="entry name" value="LD39211P"/>
    <property type="match status" value="1"/>
</dbReference>
<dbReference type="EMBL" id="LXWW01000002">
    <property type="protein sequence ID" value="OAO18208.1"/>
    <property type="molecule type" value="Genomic_DNA"/>
</dbReference>
<feature type="chain" id="PRO_5008274713" evidence="1">
    <location>
        <begin position="22"/>
        <end position="500"/>
    </location>
</feature>
<protein>
    <submittedName>
        <fullName evidence="2">Uncharacterized protein</fullName>
    </submittedName>
</protein>
<evidence type="ECO:0000256" key="1">
    <source>
        <dbReference type="SAM" id="SignalP"/>
    </source>
</evidence>
<evidence type="ECO:0000313" key="3">
    <source>
        <dbReference type="Proteomes" id="UP000078348"/>
    </source>
</evidence>